<gene>
    <name evidence="6" type="ORF">ZIOFF_033397</name>
</gene>
<evidence type="ECO:0000256" key="4">
    <source>
        <dbReference type="SAM" id="MobiDB-lite"/>
    </source>
</evidence>
<dbReference type="PANTHER" id="PTHR46772">
    <property type="entry name" value="BHLH DOMAIN-CONTAINING PROTEIN"/>
    <property type="match status" value="1"/>
</dbReference>
<dbReference type="InterPro" id="IPR044278">
    <property type="entry name" value="BHLH95-like"/>
</dbReference>
<reference evidence="6 7" key="1">
    <citation type="submission" date="2020-08" db="EMBL/GenBank/DDBJ databases">
        <title>Plant Genome Project.</title>
        <authorList>
            <person name="Zhang R.-G."/>
        </authorList>
    </citation>
    <scope>NUCLEOTIDE SEQUENCE [LARGE SCALE GENOMIC DNA]</scope>
    <source>
        <tissue evidence="6">Rhizome</tissue>
    </source>
</reference>
<dbReference type="EMBL" id="JACMSC010000009">
    <property type="protein sequence ID" value="KAG6508042.1"/>
    <property type="molecule type" value="Genomic_DNA"/>
</dbReference>
<dbReference type="GO" id="GO:0003700">
    <property type="term" value="F:DNA-binding transcription factor activity"/>
    <property type="evidence" value="ECO:0007669"/>
    <property type="project" value="InterPro"/>
</dbReference>
<keyword evidence="2" id="KW-0805">Transcription regulation</keyword>
<dbReference type="PROSITE" id="PS50888">
    <property type="entry name" value="BHLH"/>
    <property type="match status" value="1"/>
</dbReference>
<name>A0A8J5LCK2_ZINOF</name>
<dbReference type="GO" id="GO:0009960">
    <property type="term" value="P:endosperm development"/>
    <property type="evidence" value="ECO:0007669"/>
    <property type="project" value="InterPro"/>
</dbReference>
<dbReference type="Pfam" id="PF00010">
    <property type="entry name" value="HLH"/>
    <property type="match status" value="1"/>
</dbReference>
<evidence type="ECO:0000256" key="2">
    <source>
        <dbReference type="ARBA" id="ARBA00023015"/>
    </source>
</evidence>
<sequence length="319" mass="34389">MDDAVAKQQGGAILLLARADGCADSHAHDRVSETGGELNVDTWSHALQQWNRDYSPDADAAATGFVSISSSSAGLKRPRSGSSTSRDRQEAGKSGGGEPEHEIHIWTERERRKKMRNMFSSLHALLPHLPAKADKSTIVDEAVKHIQALQQKLEKLEKQKLEHLHSQGRPPPPPPAAAGSDQTASTAVSREAFLAEQGKSYFPTNSPSPATAAARFPSQSLQTWSSPNVVLSVSGDDAFICISAPKKPSVLSTVAAVMEKHKLDLLSASVSADFFRTMIMIHARASDAGGQLPETLMNEEIYKLAVGEMIIWLSTSPNH</sequence>
<dbReference type="Proteomes" id="UP000734854">
    <property type="component" value="Unassembled WGS sequence"/>
</dbReference>
<dbReference type="SUPFAM" id="SSF47459">
    <property type="entry name" value="HLH, helix-loop-helix DNA-binding domain"/>
    <property type="match status" value="1"/>
</dbReference>
<evidence type="ECO:0000259" key="5">
    <source>
        <dbReference type="PROSITE" id="PS50888"/>
    </source>
</evidence>
<dbReference type="Gene3D" id="4.10.280.10">
    <property type="entry name" value="Helix-loop-helix DNA-binding domain"/>
    <property type="match status" value="1"/>
</dbReference>
<feature type="domain" description="BHLH" evidence="5">
    <location>
        <begin position="99"/>
        <end position="149"/>
    </location>
</feature>
<comment type="caution">
    <text evidence="6">The sequence shown here is derived from an EMBL/GenBank/DDBJ whole genome shotgun (WGS) entry which is preliminary data.</text>
</comment>
<dbReference type="InterPro" id="IPR036638">
    <property type="entry name" value="HLH_DNA-bd_sf"/>
</dbReference>
<proteinExistence type="inferred from homology"/>
<dbReference type="AlphaFoldDB" id="A0A8J5LCK2"/>
<accession>A0A8J5LCK2</accession>
<dbReference type="PANTHER" id="PTHR46772:SF8">
    <property type="entry name" value="TRANSCRIPTION FACTOR BHLH95"/>
    <property type="match status" value="1"/>
</dbReference>
<evidence type="ECO:0000256" key="1">
    <source>
        <dbReference type="ARBA" id="ARBA00005510"/>
    </source>
</evidence>
<organism evidence="6 7">
    <name type="scientific">Zingiber officinale</name>
    <name type="common">Ginger</name>
    <name type="synonym">Amomum zingiber</name>
    <dbReference type="NCBI Taxonomy" id="94328"/>
    <lineage>
        <taxon>Eukaryota</taxon>
        <taxon>Viridiplantae</taxon>
        <taxon>Streptophyta</taxon>
        <taxon>Embryophyta</taxon>
        <taxon>Tracheophyta</taxon>
        <taxon>Spermatophyta</taxon>
        <taxon>Magnoliopsida</taxon>
        <taxon>Liliopsida</taxon>
        <taxon>Zingiberales</taxon>
        <taxon>Zingiberaceae</taxon>
        <taxon>Zingiber</taxon>
    </lineage>
</organism>
<evidence type="ECO:0000313" key="7">
    <source>
        <dbReference type="Proteomes" id="UP000734854"/>
    </source>
</evidence>
<protein>
    <recommendedName>
        <fullName evidence="5">BHLH domain-containing protein</fullName>
    </recommendedName>
</protein>
<dbReference type="SMART" id="SM00353">
    <property type="entry name" value="HLH"/>
    <property type="match status" value="1"/>
</dbReference>
<keyword evidence="3" id="KW-0804">Transcription</keyword>
<feature type="region of interest" description="Disordered" evidence="4">
    <location>
        <begin position="70"/>
        <end position="104"/>
    </location>
</feature>
<dbReference type="InterPro" id="IPR045239">
    <property type="entry name" value="bHLH95_bHLH"/>
</dbReference>
<comment type="similarity">
    <text evidence="1">Belongs to the bHLH protein family.</text>
</comment>
<evidence type="ECO:0000313" key="6">
    <source>
        <dbReference type="EMBL" id="KAG6508042.1"/>
    </source>
</evidence>
<dbReference type="GO" id="GO:0046983">
    <property type="term" value="F:protein dimerization activity"/>
    <property type="evidence" value="ECO:0007669"/>
    <property type="project" value="InterPro"/>
</dbReference>
<keyword evidence="7" id="KW-1185">Reference proteome</keyword>
<evidence type="ECO:0000256" key="3">
    <source>
        <dbReference type="ARBA" id="ARBA00023163"/>
    </source>
</evidence>
<dbReference type="CDD" id="cd11393">
    <property type="entry name" value="bHLH_AtbHLH_like"/>
    <property type="match status" value="1"/>
</dbReference>
<feature type="region of interest" description="Disordered" evidence="4">
    <location>
        <begin position="161"/>
        <end position="187"/>
    </location>
</feature>
<dbReference type="InterPro" id="IPR011598">
    <property type="entry name" value="bHLH_dom"/>
</dbReference>